<accession>A0A0F9L1A4</accession>
<keyword evidence="1" id="KW-0472">Membrane</keyword>
<protein>
    <submittedName>
        <fullName evidence="2">Uncharacterized protein</fullName>
    </submittedName>
</protein>
<evidence type="ECO:0000256" key="1">
    <source>
        <dbReference type="SAM" id="Phobius"/>
    </source>
</evidence>
<comment type="caution">
    <text evidence="2">The sequence shown here is derived from an EMBL/GenBank/DDBJ whole genome shotgun (WGS) entry which is preliminary data.</text>
</comment>
<evidence type="ECO:0000313" key="2">
    <source>
        <dbReference type="EMBL" id="KKM88399.1"/>
    </source>
</evidence>
<keyword evidence="1" id="KW-0812">Transmembrane</keyword>
<name>A0A0F9L1A4_9ZZZZ</name>
<sequence>MSKRRRRAPDSTRGQKIHALQTLEDVKRKFGTVPFDRWEWPVENIHDEPTRCLKINLEWWPIVAGWLSLLAQPRVWKDVLTVDAHPVQQILQLMIGENCMPFQLRQDPVNGCLIEQTLDGGDTWLPAFDLSLCLSIVDGSSGATTVNNFYTSAFTLFEENVYNNYVANYISSITDIVPELGYGDADDPFRDAALCYALDKFINIVCETAIEYFDTLDETADDLRTNLALAGAIIGIVALAATGVGTPVALLLASQAALWATGIGVATFLGVALFDHFTGTNRSAYEDLDARVEVVCCLLAAIEGANVDRDDFEGAFSCVALSTNAQAIHDAAKIYATEDATYAALVENMRIGFNSANLGLLPNCACLDTWLWIYADTECNYHLPVGWSLNVILGQCGDGEGEFNGLYEYTSDGAPATLRFTIDPASETVGQIRMVAAANTTGFSSSHINVSQGMFVDNRALAAGWNTYTYFPAETGLITIELQMIAADFQGVGVREIQIDF</sequence>
<keyword evidence="1" id="KW-1133">Transmembrane helix</keyword>
<organism evidence="2">
    <name type="scientific">marine sediment metagenome</name>
    <dbReference type="NCBI Taxonomy" id="412755"/>
    <lineage>
        <taxon>unclassified sequences</taxon>
        <taxon>metagenomes</taxon>
        <taxon>ecological metagenomes</taxon>
    </lineage>
</organism>
<dbReference type="EMBL" id="LAZR01006962">
    <property type="protein sequence ID" value="KKM88399.1"/>
    <property type="molecule type" value="Genomic_DNA"/>
</dbReference>
<feature type="transmembrane region" description="Helical" evidence="1">
    <location>
        <begin position="227"/>
        <end position="250"/>
    </location>
</feature>
<feature type="transmembrane region" description="Helical" evidence="1">
    <location>
        <begin position="256"/>
        <end position="274"/>
    </location>
</feature>
<dbReference type="AlphaFoldDB" id="A0A0F9L1A4"/>
<proteinExistence type="predicted"/>
<gene>
    <name evidence="2" type="ORF">LCGC14_1259140</name>
</gene>
<reference evidence="2" key="1">
    <citation type="journal article" date="2015" name="Nature">
        <title>Complex archaea that bridge the gap between prokaryotes and eukaryotes.</title>
        <authorList>
            <person name="Spang A."/>
            <person name="Saw J.H."/>
            <person name="Jorgensen S.L."/>
            <person name="Zaremba-Niedzwiedzka K."/>
            <person name="Martijn J."/>
            <person name="Lind A.E."/>
            <person name="van Eijk R."/>
            <person name="Schleper C."/>
            <person name="Guy L."/>
            <person name="Ettema T.J."/>
        </authorList>
    </citation>
    <scope>NUCLEOTIDE SEQUENCE</scope>
</reference>